<accession>A0A9W8LFJ6</accession>
<reference evidence="2" key="1">
    <citation type="submission" date="2022-07" db="EMBL/GenBank/DDBJ databases">
        <title>Phylogenomic reconstructions and comparative analyses of Kickxellomycotina fungi.</title>
        <authorList>
            <person name="Reynolds N.K."/>
            <person name="Stajich J.E."/>
            <person name="Barry K."/>
            <person name="Grigoriev I.V."/>
            <person name="Crous P."/>
            <person name="Smith M.E."/>
        </authorList>
    </citation>
    <scope>NUCLEOTIDE SEQUENCE</scope>
    <source>
        <strain evidence="2">NBRC 105414</strain>
    </source>
</reference>
<feature type="chain" id="PRO_5040824656" evidence="1">
    <location>
        <begin position="17"/>
        <end position="111"/>
    </location>
</feature>
<evidence type="ECO:0000256" key="1">
    <source>
        <dbReference type="SAM" id="SignalP"/>
    </source>
</evidence>
<organism evidence="2 3">
    <name type="scientific">Coemansia javaensis</name>
    <dbReference type="NCBI Taxonomy" id="2761396"/>
    <lineage>
        <taxon>Eukaryota</taxon>
        <taxon>Fungi</taxon>
        <taxon>Fungi incertae sedis</taxon>
        <taxon>Zoopagomycota</taxon>
        <taxon>Kickxellomycotina</taxon>
        <taxon>Kickxellomycetes</taxon>
        <taxon>Kickxellales</taxon>
        <taxon>Kickxellaceae</taxon>
        <taxon>Coemansia</taxon>
    </lineage>
</organism>
<keyword evidence="3" id="KW-1185">Reference proteome</keyword>
<evidence type="ECO:0000313" key="3">
    <source>
        <dbReference type="Proteomes" id="UP001140217"/>
    </source>
</evidence>
<dbReference type="EMBL" id="JANBUL010000311">
    <property type="protein sequence ID" value="KAJ2777114.1"/>
    <property type="molecule type" value="Genomic_DNA"/>
</dbReference>
<dbReference type="AlphaFoldDB" id="A0A9W8LFJ6"/>
<dbReference type="Proteomes" id="UP001140217">
    <property type="component" value="Unassembled WGS sequence"/>
</dbReference>
<proteinExistence type="predicted"/>
<keyword evidence="1" id="KW-0732">Signal</keyword>
<gene>
    <name evidence="2" type="ORF">H4R18_005312</name>
</gene>
<feature type="signal peptide" evidence="1">
    <location>
        <begin position="1"/>
        <end position="16"/>
    </location>
</feature>
<sequence length="111" mass="11858">MRPVLVLSLLAAAAAAGTIQDERDSIARIAGVLGAAKAGSDAFAGALQQLAVVLSDSKAAAELRADPDSDEFRIGQRTLLADVNRAMWVFYDDKPTLEHLRAFARRIHDAL</sequence>
<protein>
    <submittedName>
        <fullName evidence="2">Uncharacterized protein</fullName>
    </submittedName>
</protein>
<evidence type="ECO:0000313" key="2">
    <source>
        <dbReference type="EMBL" id="KAJ2777114.1"/>
    </source>
</evidence>
<comment type="caution">
    <text evidence="2">The sequence shown here is derived from an EMBL/GenBank/DDBJ whole genome shotgun (WGS) entry which is preliminary data.</text>
</comment>
<dbReference type="OrthoDB" id="5521052at2759"/>
<name>A0A9W8LFJ6_9FUNG</name>